<comment type="catalytic activity">
    <reaction evidence="7 8">
        <text>(1S,2R)-1-C-(indol-3-yl)glycerol 3-phosphate + L-serine = D-glyceraldehyde 3-phosphate + L-tryptophan + H2O</text>
        <dbReference type="Rhea" id="RHEA:10532"/>
        <dbReference type="ChEBI" id="CHEBI:15377"/>
        <dbReference type="ChEBI" id="CHEBI:33384"/>
        <dbReference type="ChEBI" id="CHEBI:57912"/>
        <dbReference type="ChEBI" id="CHEBI:58866"/>
        <dbReference type="ChEBI" id="CHEBI:59776"/>
        <dbReference type="EC" id="4.2.1.20"/>
    </reaction>
</comment>
<dbReference type="RefSeq" id="WP_378064820.1">
    <property type="nucleotide sequence ID" value="NZ_JBHSBL010000003.1"/>
</dbReference>
<comment type="pathway">
    <text evidence="1 8">Amino-acid biosynthesis; L-tryptophan biosynthesis; L-tryptophan from chorismate: step 5/5.</text>
</comment>
<dbReference type="EMBL" id="JBHSBL010000003">
    <property type="protein sequence ID" value="MFC4063783.1"/>
    <property type="molecule type" value="Genomic_DNA"/>
</dbReference>
<feature type="active site" description="Proton acceptor" evidence="8">
    <location>
        <position position="40"/>
    </location>
</feature>
<keyword evidence="3 8" id="KW-0028">Amino-acid biosynthesis</keyword>
<evidence type="ECO:0000256" key="3">
    <source>
        <dbReference type="ARBA" id="ARBA00022605"/>
    </source>
</evidence>
<comment type="similarity">
    <text evidence="8 9">Belongs to the TrpA family.</text>
</comment>
<dbReference type="CDD" id="cd04724">
    <property type="entry name" value="Tryptophan_synthase_alpha"/>
    <property type="match status" value="1"/>
</dbReference>
<protein>
    <recommendedName>
        <fullName evidence="8">Tryptophan synthase alpha chain</fullName>
        <ecNumber evidence="8">4.2.1.20</ecNumber>
    </recommendedName>
</protein>
<comment type="caution">
    <text evidence="10">The sequence shown here is derived from an EMBL/GenBank/DDBJ whole genome shotgun (WGS) entry which is preliminary data.</text>
</comment>
<sequence length="255" mass="26210">MTTLVRTGRPLLVPYVTGGIRPDWTDYLHEYARNGADAIEIGLPFSDPILDGPTIQEASDAALRRGVTVRSILDEVAAIDAGVPLIAMTYYNLVVHRDASTFCRDLAAAGIHGLIVPDVPVDESAPLAAAAASAGVDLTLLAAPTTPAGRLAEIAAVSRGFVYAVSTMGTTGSAFAASGGRLAAELRPLTDLPVLLAFGIASHADAVTARRSSDGVVIGAALMRRILDGGTPAELGAVLAGFRRALDDDGPDCVP</sequence>
<dbReference type="PROSITE" id="PS00167">
    <property type="entry name" value="TRP_SYNTHASE_ALPHA"/>
    <property type="match status" value="1"/>
</dbReference>
<dbReference type="InterPro" id="IPR013785">
    <property type="entry name" value="Aldolase_TIM"/>
</dbReference>
<evidence type="ECO:0000256" key="4">
    <source>
        <dbReference type="ARBA" id="ARBA00022822"/>
    </source>
</evidence>
<comment type="function">
    <text evidence="8">The alpha subunit is responsible for the aldol cleavage of indoleglycerol phosphate to indole and glyceraldehyde 3-phosphate.</text>
</comment>
<dbReference type="Pfam" id="PF00290">
    <property type="entry name" value="Trp_syntA"/>
    <property type="match status" value="1"/>
</dbReference>
<accession>A0ABV8IHS4</accession>
<evidence type="ECO:0000256" key="5">
    <source>
        <dbReference type="ARBA" id="ARBA00023141"/>
    </source>
</evidence>
<evidence type="ECO:0000256" key="9">
    <source>
        <dbReference type="RuleBase" id="RU003662"/>
    </source>
</evidence>
<dbReference type="PANTHER" id="PTHR43406:SF1">
    <property type="entry name" value="TRYPTOPHAN SYNTHASE ALPHA CHAIN, CHLOROPLASTIC"/>
    <property type="match status" value="1"/>
</dbReference>
<evidence type="ECO:0000256" key="1">
    <source>
        <dbReference type="ARBA" id="ARBA00004733"/>
    </source>
</evidence>
<evidence type="ECO:0000256" key="6">
    <source>
        <dbReference type="ARBA" id="ARBA00023239"/>
    </source>
</evidence>
<gene>
    <name evidence="8 10" type="primary">trpA</name>
    <name evidence="10" type="ORF">ACFO0C_02485</name>
</gene>
<feature type="active site" description="Proton acceptor" evidence="8">
    <location>
        <position position="51"/>
    </location>
</feature>
<name>A0ABV8IHS4_9ACTN</name>
<dbReference type="InterPro" id="IPR018204">
    <property type="entry name" value="Trp_synthase_alpha_AS"/>
</dbReference>
<keyword evidence="11" id="KW-1185">Reference proteome</keyword>
<dbReference type="GO" id="GO:0004834">
    <property type="term" value="F:tryptophan synthase activity"/>
    <property type="evidence" value="ECO:0007669"/>
    <property type="project" value="UniProtKB-EC"/>
</dbReference>
<dbReference type="EC" id="4.2.1.20" evidence="8"/>
<dbReference type="NCBIfam" id="TIGR00262">
    <property type="entry name" value="trpA"/>
    <property type="match status" value="1"/>
</dbReference>
<comment type="subunit">
    <text evidence="2 8">Tetramer of two alpha and two beta chains.</text>
</comment>
<evidence type="ECO:0000256" key="8">
    <source>
        <dbReference type="HAMAP-Rule" id="MF_00131"/>
    </source>
</evidence>
<dbReference type="HAMAP" id="MF_00131">
    <property type="entry name" value="Trp_synth_alpha"/>
    <property type="match status" value="1"/>
</dbReference>
<keyword evidence="6 8" id="KW-0456">Lyase</keyword>
<evidence type="ECO:0000256" key="7">
    <source>
        <dbReference type="ARBA" id="ARBA00049047"/>
    </source>
</evidence>
<dbReference type="SUPFAM" id="SSF51366">
    <property type="entry name" value="Ribulose-phoshate binding barrel"/>
    <property type="match status" value="1"/>
</dbReference>
<dbReference type="Gene3D" id="3.20.20.70">
    <property type="entry name" value="Aldolase class I"/>
    <property type="match status" value="1"/>
</dbReference>
<organism evidence="10 11">
    <name type="scientific">Actinoplanes subglobosus</name>
    <dbReference type="NCBI Taxonomy" id="1547892"/>
    <lineage>
        <taxon>Bacteria</taxon>
        <taxon>Bacillati</taxon>
        <taxon>Actinomycetota</taxon>
        <taxon>Actinomycetes</taxon>
        <taxon>Micromonosporales</taxon>
        <taxon>Micromonosporaceae</taxon>
        <taxon>Actinoplanes</taxon>
    </lineage>
</organism>
<evidence type="ECO:0000256" key="2">
    <source>
        <dbReference type="ARBA" id="ARBA00011270"/>
    </source>
</evidence>
<proteinExistence type="inferred from homology"/>
<evidence type="ECO:0000313" key="11">
    <source>
        <dbReference type="Proteomes" id="UP001595867"/>
    </source>
</evidence>
<evidence type="ECO:0000313" key="10">
    <source>
        <dbReference type="EMBL" id="MFC4063783.1"/>
    </source>
</evidence>
<reference evidence="11" key="1">
    <citation type="journal article" date="2019" name="Int. J. Syst. Evol. Microbiol.">
        <title>The Global Catalogue of Microorganisms (GCM) 10K type strain sequencing project: providing services to taxonomists for standard genome sequencing and annotation.</title>
        <authorList>
            <consortium name="The Broad Institute Genomics Platform"/>
            <consortium name="The Broad Institute Genome Sequencing Center for Infectious Disease"/>
            <person name="Wu L."/>
            <person name="Ma J."/>
        </authorList>
    </citation>
    <scope>NUCLEOTIDE SEQUENCE [LARGE SCALE GENOMIC DNA]</scope>
    <source>
        <strain evidence="11">TBRC 5832</strain>
    </source>
</reference>
<keyword evidence="4 8" id="KW-0822">Tryptophan biosynthesis</keyword>
<dbReference type="Proteomes" id="UP001595867">
    <property type="component" value="Unassembled WGS sequence"/>
</dbReference>
<keyword evidence="5 8" id="KW-0057">Aromatic amino acid biosynthesis</keyword>
<dbReference type="PANTHER" id="PTHR43406">
    <property type="entry name" value="TRYPTOPHAN SYNTHASE, ALPHA CHAIN"/>
    <property type="match status" value="1"/>
</dbReference>
<dbReference type="InterPro" id="IPR011060">
    <property type="entry name" value="RibuloseP-bd_barrel"/>
</dbReference>
<dbReference type="InterPro" id="IPR002028">
    <property type="entry name" value="Trp_synthase_suA"/>
</dbReference>